<dbReference type="EMBL" id="SSTM01000001">
    <property type="protein sequence ID" value="TJW12079.1"/>
    <property type="molecule type" value="Genomic_DNA"/>
</dbReference>
<dbReference type="SUPFAM" id="SSF53383">
    <property type="entry name" value="PLP-dependent transferases"/>
    <property type="match status" value="1"/>
</dbReference>
<gene>
    <name evidence="5" type="ORF">E5982_00260</name>
</gene>
<dbReference type="Gene3D" id="3.90.1150.10">
    <property type="entry name" value="Aspartate Aminotransferase, domain 1"/>
    <property type="match status" value="1"/>
</dbReference>
<comment type="similarity">
    <text evidence="2">Belongs to the threonine aldolase family.</text>
</comment>
<dbReference type="Proteomes" id="UP000309454">
    <property type="component" value="Unassembled WGS sequence"/>
</dbReference>
<organism evidence="5 6">
    <name type="scientific">Parvibacter caecicola</name>
    <dbReference type="NCBI Taxonomy" id="747645"/>
    <lineage>
        <taxon>Bacteria</taxon>
        <taxon>Bacillati</taxon>
        <taxon>Actinomycetota</taxon>
        <taxon>Coriobacteriia</taxon>
        <taxon>Coriobacteriales</taxon>
        <taxon>Coriobacteriaceae</taxon>
        <taxon>Parvibacter</taxon>
    </lineage>
</organism>
<comment type="cofactor">
    <cofactor evidence="1">
        <name>pyridoxal 5'-phosphate</name>
        <dbReference type="ChEBI" id="CHEBI:597326"/>
    </cofactor>
</comment>
<sequence>MIRFNNDYNHGAHPAVLEAIARSNSESFPGYGTDGACQEVAGLICELTNAPEAAVHFLVGGTQANCTLIGHALRPWESAVSATCAHINVHETGAVERSGHKIQTACDVQGKLTAHALREIAEAYRDSGVQEHITKPRLAFISSPSEYGTIYRRSELEELRAVCDQFGMYLVADGARMAYGLGAGTADVTLADFAELTDAFWIGGTKCGALFGEALVVSNPALDEGFRASIKQNGALLAKGWLLGVQFKALLENGLYFALGRKADEQAMRIKGAFAAVGIPLLVDSPTNQQFAVLTEGEAAALGERFLFEPEGTTAQGGRIARFCTSWSTTDGEVDALVTAVAKLGRR</sequence>
<feature type="domain" description="Aromatic amino acid beta-eliminating lyase/threonine aldolase" evidence="4">
    <location>
        <begin position="30"/>
        <end position="294"/>
    </location>
</feature>
<dbReference type="PANTHER" id="PTHR48097">
    <property type="entry name" value="L-THREONINE ALDOLASE-RELATED"/>
    <property type="match status" value="1"/>
</dbReference>
<dbReference type="InterPro" id="IPR015422">
    <property type="entry name" value="PyrdxlP-dep_Trfase_small"/>
</dbReference>
<evidence type="ECO:0000256" key="1">
    <source>
        <dbReference type="ARBA" id="ARBA00001933"/>
    </source>
</evidence>
<keyword evidence="6" id="KW-1185">Reference proteome</keyword>
<dbReference type="InterPro" id="IPR015421">
    <property type="entry name" value="PyrdxlP-dep_Trfase_major"/>
</dbReference>
<dbReference type="AlphaFoldDB" id="A0A4T9T948"/>
<evidence type="ECO:0000313" key="6">
    <source>
        <dbReference type="Proteomes" id="UP000309454"/>
    </source>
</evidence>
<reference evidence="5 6" key="1">
    <citation type="submission" date="2019-04" db="EMBL/GenBank/DDBJ databases">
        <title>Microbes associate with the intestines of laboratory mice.</title>
        <authorList>
            <person name="Navarre W."/>
            <person name="Wong E."/>
            <person name="Huang K.C."/>
            <person name="Tropini C."/>
            <person name="Ng K."/>
            <person name="Yu B."/>
        </authorList>
    </citation>
    <scope>NUCLEOTIDE SEQUENCE [LARGE SCALE GENOMIC DNA]</scope>
    <source>
        <strain evidence="5 6">NM48_B13</strain>
    </source>
</reference>
<dbReference type="PANTHER" id="PTHR48097:SF5">
    <property type="entry name" value="LOW SPECIFICITY L-THREONINE ALDOLASE"/>
    <property type="match status" value="1"/>
</dbReference>
<keyword evidence="5" id="KW-0032">Aminotransferase</keyword>
<accession>A0A4T9T948</accession>
<name>A0A4T9T948_9ACTN</name>
<evidence type="ECO:0000256" key="3">
    <source>
        <dbReference type="ARBA" id="ARBA00022898"/>
    </source>
</evidence>
<dbReference type="GO" id="GO:0006520">
    <property type="term" value="P:amino acid metabolic process"/>
    <property type="evidence" value="ECO:0007669"/>
    <property type="project" value="InterPro"/>
</dbReference>
<keyword evidence="5" id="KW-0808">Transferase</keyword>
<comment type="caution">
    <text evidence="5">The sequence shown here is derived from an EMBL/GenBank/DDBJ whole genome shotgun (WGS) entry which is preliminary data.</text>
</comment>
<proteinExistence type="inferred from homology"/>
<evidence type="ECO:0000313" key="5">
    <source>
        <dbReference type="EMBL" id="TJW12079.1"/>
    </source>
</evidence>
<dbReference type="GO" id="GO:0008483">
    <property type="term" value="F:transaminase activity"/>
    <property type="evidence" value="ECO:0007669"/>
    <property type="project" value="UniProtKB-KW"/>
</dbReference>
<dbReference type="GO" id="GO:0016829">
    <property type="term" value="F:lyase activity"/>
    <property type="evidence" value="ECO:0007669"/>
    <property type="project" value="InterPro"/>
</dbReference>
<dbReference type="InterPro" id="IPR001597">
    <property type="entry name" value="ArAA_b-elim_lyase/Thr_aldolase"/>
</dbReference>
<dbReference type="RefSeq" id="WP_136845055.1">
    <property type="nucleotide sequence ID" value="NZ_CANPEU010000001.1"/>
</dbReference>
<evidence type="ECO:0000256" key="2">
    <source>
        <dbReference type="ARBA" id="ARBA00006966"/>
    </source>
</evidence>
<keyword evidence="3" id="KW-0663">Pyridoxal phosphate</keyword>
<dbReference type="InterPro" id="IPR015424">
    <property type="entry name" value="PyrdxlP-dep_Trfase"/>
</dbReference>
<dbReference type="Pfam" id="PF01212">
    <property type="entry name" value="Beta_elim_lyase"/>
    <property type="match status" value="1"/>
</dbReference>
<evidence type="ECO:0000259" key="4">
    <source>
        <dbReference type="Pfam" id="PF01212"/>
    </source>
</evidence>
<dbReference type="OrthoDB" id="9774495at2"/>
<protein>
    <submittedName>
        <fullName evidence="5">Aminotransferase class I/II-fold pyridoxal phosphate-dependent enzyme</fullName>
    </submittedName>
</protein>
<dbReference type="Gene3D" id="3.40.640.10">
    <property type="entry name" value="Type I PLP-dependent aspartate aminotransferase-like (Major domain)"/>
    <property type="match status" value="1"/>
</dbReference>